<protein>
    <submittedName>
        <fullName evidence="1">Uncharacterized protein</fullName>
    </submittedName>
</protein>
<organism evidence="1 2">
    <name type="scientific">Lindgomyces ingoldianus</name>
    <dbReference type="NCBI Taxonomy" id="673940"/>
    <lineage>
        <taxon>Eukaryota</taxon>
        <taxon>Fungi</taxon>
        <taxon>Dikarya</taxon>
        <taxon>Ascomycota</taxon>
        <taxon>Pezizomycotina</taxon>
        <taxon>Dothideomycetes</taxon>
        <taxon>Pleosporomycetidae</taxon>
        <taxon>Pleosporales</taxon>
        <taxon>Lindgomycetaceae</taxon>
        <taxon>Lindgomyces</taxon>
    </lineage>
</organism>
<proteinExistence type="predicted"/>
<comment type="caution">
    <text evidence="1">The sequence shown here is derived from an EMBL/GenBank/DDBJ whole genome shotgun (WGS) entry which is preliminary data.</text>
</comment>
<gene>
    <name evidence="1" type="ORF">BDR25DRAFT_295558</name>
</gene>
<evidence type="ECO:0000313" key="1">
    <source>
        <dbReference type="EMBL" id="KAF2465132.1"/>
    </source>
</evidence>
<reference evidence="1" key="1">
    <citation type="journal article" date="2020" name="Stud. Mycol.">
        <title>101 Dothideomycetes genomes: a test case for predicting lifestyles and emergence of pathogens.</title>
        <authorList>
            <person name="Haridas S."/>
            <person name="Albert R."/>
            <person name="Binder M."/>
            <person name="Bloem J."/>
            <person name="Labutti K."/>
            <person name="Salamov A."/>
            <person name="Andreopoulos B."/>
            <person name="Baker S."/>
            <person name="Barry K."/>
            <person name="Bills G."/>
            <person name="Bluhm B."/>
            <person name="Cannon C."/>
            <person name="Castanera R."/>
            <person name="Culley D."/>
            <person name="Daum C."/>
            <person name="Ezra D."/>
            <person name="Gonzalez J."/>
            <person name="Henrissat B."/>
            <person name="Kuo A."/>
            <person name="Liang C."/>
            <person name="Lipzen A."/>
            <person name="Lutzoni F."/>
            <person name="Magnuson J."/>
            <person name="Mondo S."/>
            <person name="Nolan M."/>
            <person name="Ohm R."/>
            <person name="Pangilinan J."/>
            <person name="Park H.-J."/>
            <person name="Ramirez L."/>
            <person name="Alfaro M."/>
            <person name="Sun H."/>
            <person name="Tritt A."/>
            <person name="Yoshinaga Y."/>
            <person name="Zwiers L.-H."/>
            <person name="Turgeon B."/>
            <person name="Goodwin S."/>
            <person name="Spatafora J."/>
            <person name="Crous P."/>
            <person name="Grigoriev I."/>
        </authorList>
    </citation>
    <scope>NUCLEOTIDE SEQUENCE</scope>
    <source>
        <strain evidence="1">ATCC 200398</strain>
    </source>
</reference>
<keyword evidence="2" id="KW-1185">Reference proteome</keyword>
<accession>A0ACB6QFJ9</accession>
<dbReference type="EMBL" id="MU003531">
    <property type="protein sequence ID" value="KAF2465132.1"/>
    <property type="molecule type" value="Genomic_DNA"/>
</dbReference>
<evidence type="ECO:0000313" key="2">
    <source>
        <dbReference type="Proteomes" id="UP000799755"/>
    </source>
</evidence>
<sequence>MENVDIHTTPALVPPPGITPNLQNPYSLERYIIATSVICLFLATSATLARTFTKAYILKKMQLEDYSLIFSTSGFAAFTAVIVAAGEDGAGRHQWNVSIAMTQRIGMYANVVEILYPPLMFAAKFAVLVQIQRIFTAHKKDFIYWSVLVLIAANIVMYATIFFVFIFACNPREKIWMPHLAGKCLSVNAAIIATGVMNLVSDCTILALPLMGISELQMPLKKKIGAGAVFATGVL</sequence>
<name>A0ACB6QFJ9_9PLEO</name>
<dbReference type="Proteomes" id="UP000799755">
    <property type="component" value="Unassembled WGS sequence"/>
</dbReference>